<dbReference type="Proteomes" id="UP000306740">
    <property type="component" value="Unassembled WGS sequence"/>
</dbReference>
<dbReference type="InterPro" id="IPR047640">
    <property type="entry name" value="RpiR-like"/>
</dbReference>
<dbReference type="InterPro" id="IPR001347">
    <property type="entry name" value="SIS_dom"/>
</dbReference>
<dbReference type="GO" id="GO:0003677">
    <property type="term" value="F:DNA binding"/>
    <property type="evidence" value="ECO:0007669"/>
    <property type="project" value="UniProtKB-KW"/>
</dbReference>
<dbReference type="Pfam" id="PF01418">
    <property type="entry name" value="HTH_6"/>
    <property type="match status" value="1"/>
</dbReference>
<feature type="region of interest" description="Disordered" evidence="4">
    <location>
        <begin position="306"/>
        <end position="325"/>
    </location>
</feature>
<accession>A0A5C4N6B4</accession>
<dbReference type="SUPFAM" id="SSF46689">
    <property type="entry name" value="Homeodomain-like"/>
    <property type="match status" value="1"/>
</dbReference>
<evidence type="ECO:0000256" key="1">
    <source>
        <dbReference type="ARBA" id="ARBA00023015"/>
    </source>
</evidence>
<dbReference type="EMBL" id="VDFR01000001">
    <property type="protein sequence ID" value="TNC52670.1"/>
    <property type="molecule type" value="Genomic_DNA"/>
</dbReference>
<dbReference type="PROSITE" id="PS51464">
    <property type="entry name" value="SIS"/>
    <property type="match status" value="1"/>
</dbReference>
<evidence type="ECO:0000313" key="8">
    <source>
        <dbReference type="EMBL" id="TNC52670.1"/>
    </source>
</evidence>
<keyword evidence="1" id="KW-0805">Transcription regulation</keyword>
<keyword evidence="2" id="KW-0238">DNA-binding</keyword>
<keyword evidence="3" id="KW-0804">Transcription</keyword>
<sequence>MTCRSCARRHTRAIVLVMAVTGATETPSPEGVLARMRLLLPDLPESTRRTAQRILDDPRSAVGGTINDLARSAGTSTGAVSRLCRALGLDGYPALRVSVITEAAATAYGSWNADISREIGPNDTLADVARTLEAVQARAVHTTLAGLDLDALATAAAAIATATRVHVYAVSGSGVMARELELRLSRIGVACWTYADVHDGLVAAAQLSAPDVAIAISYSGETDETLDMLTTARDHGAGTVAITAGPRSRLAKLADHVLVTVAEETTFQDGPLASRHSELAVVEMLYLAVGQHDYDRTVQLLAETERAVRPRRPERRTRNARPHPR</sequence>
<evidence type="ECO:0000256" key="3">
    <source>
        <dbReference type="ARBA" id="ARBA00023163"/>
    </source>
</evidence>
<evidence type="ECO:0000259" key="6">
    <source>
        <dbReference type="PROSITE" id="PS51464"/>
    </source>
</evidence>
<feature type="compositionally biased region" description="Basic residues" evidence="4">
    <location>
        <begin position="309"/>
        <end position="325"/>
    </location>
</feature>
<dbReference type="AlphaFoldDB" id="A0A5C4N6B4"/>
<dbReference type="InterPro" id="IPR035472">
    <property type="entry name" value="RpiR-like_SIS"/>
</dbReference>
<evidence type="ECO:0000313" key="7">
    <source>
        <dbReference type="EMBL" id="TNC52596.1"/>
    </source>
</evidence>
<evidence type="ECO:0000256" key="4">
    <source>
        <dbReference type="SAM" id="MobiDB-lite"/>
    </source>
</evidence>
<dbReference type="Gene3D" id="1.10.10.10">
    <property type="entry name" value="Winged helix-like DNA-binding domain superfamily/Winged helix DNA-binding domain"/>
    <property type="match status" value="1"/>
</dbReference>
<dbReference type="PANTHER" id="PTHR30514">
    <property type="entry name" value="GLUCOKINASE"/>
    <property type="match status" value="1"/>
</dbReference>
<dbReference type="SUPFAM" id="SSF53697">
    <property type="entry name" value="SIS domain"/>
    <property type="match status" value="1"/>
</dbReference>
<dbReference type="GO" id="GO:0097367">
    <property type="term" value="F:carbohydrate derivative binding"/>
    <property type="evidence" value="ECO:0007669"/>
    <property type="project" value="InterPro"/>
</dbReference>
<dbReference type="InterPro" id="IPR046348">
    <property type="entry name" value="SIS_dom_sf"/>
</dbReference>
<dbReference type="InterPro" id="IPR036388">
    <property type="entry name" value="WH-like_DNA-bd_sf"/>
</dbReference>
<dbReference type="GO" id="GO:1901135">
    <property type="term" value="P:carbohydrate derivative metabolic process"/>
    <property type="evidence" value="ECO:0007669"/>
    <property type="project" value="InterPro"/>
</dbReference>
<dbReference type="Gene3D" id="3.40.50.10490">
    <property type="entry name" value="Glucose-6-phosphate isomerase like protein, domain 1"/>
    <property type="match status" value="1"/>
</dbReference>
<dbReference type="OrthoDB" id="370421at2"/>
<dbReference type="PANTHER" id="PTHR30514:SF1">
    <property type="entry name" value="HTH-TYPE TRANSCRIPTIONAL REGULATOR HEXR-RELATED"/>
    <property type="match status" value="1"/>
</dbReference>
<dbReference type="InterPro" id="IPR009057">
    <property type="entry name" value="Homeodomain-like_sf"/>
</dbReference>
<name>A0A5C4N6B4_9ACTN</name>
<gene>
    <name evidence="8" type="ORF">FHE65_00080</name>
    <name evidence="7" type="ORF">FHE65_00385</name>
</gene>
<dbReference type="PROSITE" id="PS51071">
    <property type="entry name" value="HTH_RPIR"/>
    <property type="match status" value="1"/>
</dbReference>
<evidence type="ECO:0000256" key="2">
    <source>
        <dbReference type="ARBA" id="ARBA00023125"/>
    </source>
</evidence>
<dbReference type="EMBL" id="VDFR01000002">
    <property type="protein sequence ID" value="TNC52596.1"/>
    <property type="molecule type" value="Genomic_DNA"/>
</dbReference>
<reference evidence="7 9" key="1">
    <citation type="submission" date="2019-05" db="EMBL/GenBank/DDBJ databases">
        <title>Mumia sp. nov., isolated from the intestinal contents of plateau pika (Ochotona curzoniae) in the Qinghai-Tibet plateau of China.</title>
        <authorList>
            <person name="Tian Z."/>
        </authorList>
    </citation>
    <scope>NUCLEOTIDE SEQUENCE [LARGE SCALE GENOMIC DNA]</scope>
    <source>
        <strain evidence="9">527</strain>
        <strain evidence="7">Z527</strain>
    </source>
</reference>
<proteinExistence type="predicted"/>
<organism evidence="7 9">
    <name type="scientific">Mumia zhuanghuii</name>
    <dbReference type="NCBI Taxonomy" id="2585211"/>
    <lineage>
        <taxon>Bacteria</taxon>
        <taxon>Bacillati</taxon>
        <taxon>Actinomycetota</taxon>
        <taxon>Actinomycetes</taxon>
        <taxon>Propionibacteriales</taxon>
        <taxon>Nocardioidaceae</taxon>
        <taxon>Mumia</taxon>
    </lineage>
</organism>
<evidence type="ECO:0000313" key="9">
    <source>
        <dbReference type="Proteomes" id="UP000306740"/>
    </source>
</evidence>
<dbReference type="Pfam" id="PF01380">
    <property type="entry name" value="SIS"/>
    <property type="match status" value="1"/>
</dbReference>
<dbReference type="GO" id="GO:0003700">
    <property type="term" value="F:DNA-binding transcription factor activity"/>
    <property type="evidence" value="ECO:0007669"/>
    <property type="project" value="InterPro"/>
</dbReference>
<dbReference type="CDD" id="cd05013">
    <property type="entry name" value="SIS_RpiR"/>
    <property type="match status" value="1"/>
</dbReference>
<comment type="caution">
    <text evidence="7">The sequence shown here is derived from an EMBL/GenBank/DDBJ whole genome shotgun (WGS) entry which is preliminary data.</text>
</comment>
<feature type="domain" description="HTH rpiR-type" evidence="5">
    <location>
        <begin position="30"/>
        <end position="106"/>
    </location>
</feature>
<evidence type="ECO:0000259" key="5">
    <source>
        <dbReference type="PROSITE" id="PS51071"/>
    </source>
</evidence>
<protein>
    <submittedName>
        <fullName evidence="7">MurR/RpiR family transcriptional regulator</fullName>
    </submittedName>
</protein>
<feature type="domain" description="SIS" evidence="6">
    <location>
        <begin position="155"/>
        <end position="295"/>
    </location>
</feature>
<dbReference type="InterPro" id="IPR000281">
    <property type="entry name" value="HTH_RpiR"/>
</dbReference>